<evidence type="ECO:0000259" key="2">
    <source>
        <dbReference type="Pfam" id="PF08327"/>
    </source>
</evidence>
<gene>
    <name evidence="3" type="ORF">HD594_000479</name>
</gene>
<comment type="caution">
    <text evidence="3">The sequence shown here is derived from an EMBL/GenBank/DDBJ whole genome shotgun (WGS) entry which is preliminary data.</text>
</comment>
<evidence type="ECO:0000313" key="4">
    <source>
        <dbReference type="Proteomes" id="UP000537775"/>
    </source>
</evidence>
<dbReference type="InterPro" id="IPR013538">
    <property type="entry name" value="ASHA1/2-like_C"/>
</dbReference>
<protein>
    <submittedName>
        <fullName evidence="3">Uncharacterized protein YndB with AHSA1/START domain</fullName>
    </submittedName>
</protein>
<accession>A0A7X0KTI7</accession>
<proteinExistence type="inferred from homology"/>
<keyword evidence="4" id="KW-1185">Reference proteome</keyword>
<dbReference type="AlphaFoldDB" id="A0A7X0KTI7"/>
<dbReference type="InterPro" id="IPR023393">
    <property type="entry name" value="START-like_dom_sf"/>
</dbReference>
<evidence type="ECO:0000313" key="3">
    <source>
        <dbReference type="EMBL" id="MBB6390166.1"/>
    </source>
</evidence>
<feature type="domain" description="Activator of Hsp90 ATPase homologue 1/2-like C-terminal" evidence="2">
    <location>
        <begin position="190"/>
        <end position="322"/>
    </location>
</feature>
<dbReference type="Pfam" id="PF08327">
    <property type="entry name" value="AHSA1"/>
    <property type="match status" value="2"/>
</dbReference>
<dbReference type="CDD" id="cd07814">
    <property type="entry name" value="SRPBCC_CalC_Aha1-like"/>
    <property type="match status" value="1"/>
</dbReference>
<feature type="domain" description="Activator of Hsp90 ATPase homologue 1/2-like C-terminal" evidence="2">
    <location>
        <begin position="22"/>
        <end position="159"/>
    </location>
</feature>
<sequence>MPVIDITSDPEALTMTVVAEFDAPVERLWSVYTDPRQLERFWGPPGWPATFALFQLSVGGRALYAMNGPRGEVARGAWEFLAIEEPNRFEVLDTFVNEDGSAIDGMPTMRMTFGFEEAGAGSRMRCVSHFTSAEALEQVIAMGSIEGTRLAMGQLDRVLHDLREYSQGQGTQTEVLSDTQVRITRLVDGPRDLVWRAHTEPELMKKWLLGPDGWTMTECEMPDAAPGPYRYAWAPVDGGEGEPFGFDGEVTLMDAPRRMVSTEHMTGTEYPPTLNDLQLYEEDGATLITMIIMYPDAATRDMVLATGMTDGMEASYARLERELLAV</sequence>
<dbReference type="RefSeq" id="WP_184749416.1">
    <property type="nucleotide sequence ID" value="NZ_BAAAJR010000003.1"/>
</dbReference>
<organism evidence="3 4">
    <name type="scientific">Microbacterium thalassium</name>
    <dbReference type="NCBI Taxonomy" id="362649"/>
    <lineage>
        <taxon>Bacteria</taxon>
        <taxon>Bacillati</taxon>
        <taxon>Actinomycetota</taxon>
        <taxon>Actinomycetes</taxon>
        <taxon>Micrococcales</taxon>
        <taxon>Microbacteriaceae</taxon>
        <taxon>Microbacterium</taxon>
    </lineage>
</organism>
<reference evidence="3 4" key="1">
    <citation type="submission" date="2020-08" db="EMBL/GenBank/DDBJ databases">
        <title>Sequencing the genomes of 1000 actinobacteria strains.</title>
        <authorList>
            <person name="Klenk H.-P."/>
        </authorList>
    </citation>
    <scope>NUCLEOTIDE SEQUENCE [LARGE SCALE GENOMIC DNA]</scope>
    <source>
        <strain evidence="3 4">DSM 12511</strain>
    </source>
</reference>
<comment type="similarity">
    <text evidence="1">Belongs to the AHA1 family.</text>
</comment>
<dbReference type="Gene3D" id="3.30.530.20">
    <property type="match status" value="2"/>
</dbReference>
<dbReference type="EMBL" id="JACHML010000001">
    <property type="protein sequence ID" value="MBB6390166.1"/>
    <property type="molecule type" value="Genomic_DNA"/>
</dbReference>
<evidence type="ECO:0000256" key="1">
    <source>
        <dbReference type="ARBA" id="ARBA00006817"/>
    </source>
</evidence>
<dbReference type="SUPFAM" id="SSF55961">
    <property type="entry name" value="Bet v1-like"/>
    <property type="match status" value="2"/>
</dbReference>
<dbReference type="Proteomes" id="UP000537775">
    <property type="component" value="Unassembled WGS sequence"/>
</dbReference>
<name>A0A7X0KTI7_9MICO</name>